<feature type="compositionally biased region" description="Low complexity" evidence="1">
    <location>
        <begin position="73"/>
        <end position="84"/>
    </location>
</feature>
<evidence type="ECO:0000313" key="3">
    <source>
        <dbReference type="Proteomes" id="UP001497472"/>
    </source>
</evidence>
<proteinExistence type="predicted"/>
<dbReference type="EMBL" id="CAVLEF010000279">
    <property type="protein sequence ID" value="CAK1554827.1"/>
    <property type="molecule type" value="Genomic_DNA"/>
</dbReference>
<organism evidence="2 3">
    <name type="scientific">Leptosia nina</name>
    <dbReference type="NCBI Taxonomy" id="320188"/>
    <lineage>
        <taxon>Eukaryota</taxon>
        <taxon>Metazoa</taxon>
        <taxon>Ecdysozoa</taxon>
        <taxon>Arthropoda</taxon>
        <taxon>Hexapoda</taxon>
        <taxon>Insecta</taxon>
        <taxon>Pterygota</taxon>
        <taxon>Neoptera</taxon>
        <taxon>Endopterygota</taxon>
        <taxon>Lepidoptera</taxon>
        <taxon>Glossata</taxon>
        <taxon>Ditrysia</taxon>
        <taxon>Papilionoidea</taxon>
        <taxon>Pieridae</taxon>
        <taxon>Pierinae</taxon>
        <taxon>Leptosia</taxon>
    </lineage>
</organism>
<gene>
    <name evidence="2" type="ORF">LNINA_LOCUS13687</name>
</gene>
<feature type="region of interest" description="Disordered" evidence="1">
    <location>
        <begin position="127"/>
        <end position="205"/>
    </location>
</feature>
<feature type="region of interest" description="Disordered" evidence="1">
    <location>
        <begin position="1"/>
        <end position="84"/>
    </location>
</feature>
<dbReference type="AlphaFoldDB" id="A0AAV1JZ60"/>
<keyword evidence="3" id="KW-1185">Reference proteome</keyword>
<accession>A0AAV1JZ60</accession>
<reference evidence="2 3" key="1">
    <citation type="submission" date="2023-11" db="EMBL/GenBank/DDBJ databases">
        <authorList>
            <person name="Okamura Y."/>
        </authorList>
    </citation>
    <scope>NUCLEOTIDE SEQUENCE [LARGE SCALE GENOMIC DNA]</scope>
</reference>
<feature type="compositionally biased region" description="Polar residues" evidence="1">
    <location>
        <begin position="37"/>
        <end position="52"/>
    </location>
</feature>
<name>A0AAV1JZ60_9NEOP</name>
<sequence length="272" mass="30111">MYHDRKQLLKMTSNNQKLPGKLSKSGAGSLPAKSVVKNISNSSAYTKSTAKGSTAKLPTITPSTSNKTSFNPGKSSTTYSSGKSKSTFGVIWLPIKKRNKHKDYVYNAYKTKEKDKERAPSMYNFMSGDSSHQHMPKKIEEESGSDNKTSALLGSATTGTALHSISDDNLNKNEKHGDPEITPIKEEVKDTSFDTEKEKHDSDYLDNEVIIKPPSAFDEKSLKDKVDDNVDSVFLRPPPAHKVRPRSPAQEEETCGMKCLYYTLACCDCVLM</sequence>
<evidence type="ECO:0000313" key="2">
    <source>
        <dbReference type="EMBL" id="CAK1554827.1"/>
    </source>
</evidence>
<feature type="compositionally biased region" description="Polar residues" evidence="1">
    <location>
        <begin position="146"/>
        <end position="163"/>
    </location>
</feature>
<feature type="compositionally biased region" description="Polar residues" evidence="1">
    <location>
        <begin position="60"/>
        <end position="72"/>
    </location>
</feature>
<comment type="caution">
    <text evidence="2">The sequence shown here is derived from an EMBL/GenBank/DDBJ whole genome shotgun (WGS) entry which is preliminary data.</text>
</comment>
<protein>
    <submittedName>
        <fullName evidence="2">Uncharacterized protein</fullName>
    </submittedName>
</protein>
<evidence type="ECO:0000256" key="1">
    <source>
        <dbReference type="SAM" id="MobiDB-lite"/>
    </source>
</evidence>
<dbReference type="Proteomes" id="UP001497472">
    <property type="component" value="Unassembled WGS sequence"/>
</dbReference>
<feature type="compositionally biased region" description="Basic and acidic residues" evidence="1">
    <location>
        <begin position="165"/>
        <end position="203"/>
    </location>
</feature>